<dbReference type="GO" id="GO:0000155">
    <property type="term" value="F:phosphorelay sensor kinase activity"/>
    <property type="evidence" value="ECO:0007669"/>
    <property type="project" value="InterPro"/>
</dbReference>
<dbReference type="PANTHER" id="PTHR43047:SF72">
    <property type="entry name" value="OSMOSENSING HISTIDINE PROTEIN KINASE SLN1"/>
    <property type="match status" value="1"/>
</dbReference>
<dbReference type="Gene3D" id="3.30.450.40">
    <property type="match status" value="1"/>
</dbReference>
<dbReference type="Proteomes" id="UP000178774">
    <property type="component" value="Unassembled WGS sequence"/>
</dbReference>
<dbReference type="EC" id="2.7.13.3" evidence="2"/>
<dbReference type="InterPro" id="IPR029016">
    <property type="entry name" value="GAF-like_dom_sf"/>
</dbReference>
<dbReference type="PROSITE" id="PS50112">
    <property type="entry name" value="PAS"/>
    <property type="match status" value="1"/>
</dbReference>
<organism evidence="8 9">
    <name type="scientific">Candidatus Staskawiczbacteria bacterium RIFCSPHIGHO2_01_FULL_41_41</name>
    <dbReference type="NCBI Taxonomy" id="1802203"/>
    <lineage>
        <taxon>Bacteria</taxon>
        <taxon>Candidatus Staskawicziibacteriota</taxon>
    </lineage>
</organism>
<evidence type="ECO:0000256" key="5">
    <source>
        <dbReference type="ARBA" id="ARBA00022777"/>
    </source>
</evidence>
<dbReference type="Gene3D" id="3.30.565.10">
    <property type="entry name" value="Histidine kinase-like ATPase, C-terminal domain"/>
    <property type="match status" value="1"/>
</dbReference>
<keyword evidence="4" id="KW-0808">Transferase</keyword>
<feature type="domain" description="PAS" evidence="7">
    <location>
        <begin position="205"/>
        <end position="246"/>
    </location>
</feature>
<dbReference type="Pfam" id="PF13185">
    <property type="entry name" value="GAF_2"/>
    <property type="match status" value="1"/>
</dbReference>
<dbReference type="SUPFAM" id="SSF47384">
    <property type="entry name" value="Homodimeric domain of signal transducing histidine kinase"/>
    <property type="match status" value="1"/>
</dbReference>
<gene>
    <name evidence="8" type="ORF">A2822_01375</name>
</gene>
<evidence type="ECO:0000259" key="7">
    <source>
        <dbReference type="PROSITE" id="PS50112"/>
    </source>
</evidence>
<evidence type="ECO:0000313" key="8">
    <source>
        <dbReference type="EMBL" id="OGZ66551.1"/>
    </source>
</evidence>
<evidence type="ECO:0000313" key="9">
    <source>
        <dbReference type="Proteomes" id="UP000178774"/>
    </source>
</evidence>
<name>A0A1G2HWE1_9BACT</name>
<dbReference type="Pfam" id="PF02518">
    <property type="entry name" value="HATPase_c"/>
    <property type="match status" value="1"/>
</dbReference>
<evidence type="ECO:0000259" key="6">
    <source>
        <dbReference type="PROSITE" id="PS50109"/>
    </source>
</evidence>
<evidence type="ECO:0000256" key="1">
    <source>
        <dbReference type="ARBA" id="ARBA00000085"/>
    </source>
</evidence>
<dbReference type="Pfam" id="PF13188">
    <property type="entry name" value="PAS_8"/>
    <property type="match status" value="1"/>
</dbReference>
<proteinExistence type="predicted"/>
<dbReference type="InterPro" id="IPR004358">
    <property type="entry name" value="Sig_transdc_His_kin-like_C"/>
</dbReference>
<dbReference type="InterPro" id="IPR003594">
    <property type="entry name" value="HATPase_dom"/>
</dbReference>
<dbReference type="SMART" id="SM00388">
    <property type="entry name" value="HisKA"/>
    <property type="match status" value="1"/>
</dbReference>
<sequence>MTLTILFVIVTFGSVAVSVYLVIKNYRAKGVLEKKEQDVSRRMYELAILKELGDRIGYSLDIQQIIDIITSSLRQFIEYSAVSYMLFEPDKVIFKVHLERSVHRRFVNDIRDRMLSSLGALLDREFDKKDVKEVLSGAILIEELDEPVRSFFNIPLVIDEKVVGVLTVADTKNGLYKEEEMTILYKIIQQASKAVTSLQGVVKTEQKKLNSMVESMADGVVMTDNDYRVVVANPAVKSMLGLEKKSEPTVFDFIDNLGGKFDIRGKLEESIKLGKILDTPEALIGERFFQIVVSPVRSTTTMSSGEILGGVVIFHDITHEKELEELRKDFTSMMVHELRSPLDGISKMADLIIRKKSVIKAKQITDEYLPIIYKNSSDMLRLVSNLLDAAKAESGKYQISREPAIDIRKIVDERLKFYTPSAKEAHVKISALAAKDVPNAISLDPNAVTEVFNNFISNSLKFSRDNGEIAVQLFLHKATGDIINEAKTAGVKWFVKEDDNVLLNLPTSVIAVVTDFGLGISRDNIPLLFNKFKQFKTAALAANKKGTGLGLVITKGIIEAHGGVVGVASEEGTGSTFYFSLPIEIKS</sequence>
<evidence type="ECO:0000256" key="4">
    <source>
        <dbReference type="ARBA" id="ARBA00022679"/>
    </source>
</evidence>
<dbReference type="InterPro" id="IPR036097">
    <property type="entry name" value="HisK_dim/P_sf"/>
</dbReference>
<comment type="caution">
    <text evidence="8">The sequence shown here is derived from an EMBL/GenBank/DDBJ whole genome shotgun (WGS) entry which is preliminary data.</text>
</comment>
<keyword evidence="3" id="KW-0597">Phosphoprotein</keyword>
<dbReference type="GO" id="GO:0009927">
    <property type="term" value="F:histidine phosphotransfer kinase activity"/>
    <property type="evidence" value="ECO:0007669"/>
    <property type="project" value="TreeGrafter"/>
</dbReference>
<dbReference type="InterPro" id="IPR035965">
    <property type="entry name" value="PAS-like_dom_sf"/>
</dbReference>
<dbReference type="AlphaFoldDB" id="A0A1G2HWE1"/>
<protein>
    <recommendedName>
        <fullName evidence="2">histidine kinase</fullName>
        <ecNumber evidence="2">2.7.13.3</ecNumber>
    </recommendedName>
</protein>
<dbReference type="InterPro" id="IPR003661">
    <property type="entry name" value="HisK_dim/P_dom"/>
</dbReference>
<dbReference type="SUPFAM" id="SSF55781">
    <property type="entry name" value="GAF domain-like"/>
    <property type="match status" value="1"/>
</dbReference>
<dbReference type="Gene3D" id="1.10.287.130">
    <property type="match status" value="1"/>
</dbReference>
<dbReference type="SUPFAM" id="SSF55874">
    <property type="entry name" value="ATPase domain of HSP90 chaperone/DNA topoisomerase II/histidine kinase"/>
    <property type="match status" value="1"/>
</dbReference>
<dbReference type="SUPFAM" id="SSF55785">
    <property type="entry name" value="PYP-like sensor domain (PAS domain)"/>
    <property type="match status" value="1"/>
</dbReference>
<feature type="domain" description="Histidine kinase" evidence="6">
    <location>
        <begin position="333"/>
        <end position="585"/>
    </location>
</feature>
<reference evidence="8 9" key="1">
    <citation type="journal article" date="2016" name="Nat. Commun.">
        <title>Thousands of microbial genomes shed light on interconnected biogeochemical processes in an aquifer system.</title>
        <authorList>
            <person name="Anantharaman K."/>
            <person name="Brown C.T."/>
            <person name="Hug L.A."/>
            <person name="Sharon I."/>
            <person name="Castelle C.J."/>
            <person name="Probst A.J."/>
            <person name="Thomas B.C."/>
            <person name="Singh A."/>
            <person name="Wilkins M.J."/>
            <person name="Karaoz U."/>
            <person name="Brodie E.L."/>
            <person name="Williams K.H."/>
            <person name="Hubbard S.S."/>
            <person name="Banfield J.F."/>
        </authorList>
    </citation>
    <scope>NUCLEOTIDE SEQUENCE [LARGE SCALE GENOMIC DNA]</scope>
</reference>
<dbReference type="InterPro" id="IPR000014">
    <property type="entry name" value="PAS"/>
</dbReference>
<dbReference type="PRINTS" id="PR00344">
    <property type="entry name" value="BCTRLSENSOR"/>
</dbReference>
<dbReference type="CDD" id="cd00082">
    <property type="entry name" value="HisKA"/>
    <property type="match status" value="1"/>
</dbReference>
<dbReference type="SMART" id="SM00387">
    <property type="entry name" value="HATPase_c"/>
    <property type="match status" value="1"/>
</dbReference>
<dbReference type="InterPro" id="IPR036890">
    <property type="entry name" value="HATPase_C_sf"/>
</dbReference>
<dbReference type="PANTHER" id="PTHR43047">
    <property type="entry name" value="TWO-COMPONENT HISTIDINE PROTEIN KINASE"/>
    <property type="match status" value="1"/>
</dbReference>
<dbReference type="InterPro" id="IPR005467">
    <property type="entry name" value="His_kinase_dom"/>
</dbReference>
<accession>A0A1G2HWE1</accession>
<dbReference type="Pfam" id="PF00512">
    <property type="entry name" value="HisKA"/>
    <property type="match status" value="1"/>
</dbReference>
<evidence type="ECO:0000256" key="3">
    <source>
        <dbReference type="ARBA" id="ARBA00022553"/>
    </source>
</evidence>
<evidence type="ECO:0000256" key="2">
    <source>
        <dbReference type="ARBA" id="ARBA00012438"/>
    </source>
</evidence>
<comment type="catalytic activity">
    <reaction evidence="1">
        <text>ATP + protein L-histidine = ADP + protein N-phospho-L-histidine.</text>
        <dbReference type="EC" id="2.7.13.3"/>
    </reaction>
</comment>
<dbReference type="GO" id="GO:0005886">
    <property type="term" value="C:plasma membrane"/>
    <property type="evidence" value="ECO:0007669"/>
    <property type="project" value="TreeGrafter"/>
</dbReference>
<dbReference type="InterPro" id="IPR003018">
    <property type="entry name" value="GAF"/>
</dbReference>
<dbReference type="PROSITE" id="PS50109">
    <property type="entry name" value="HIS_KIN"/>
    <property type="match status" value="1"/>
</dbReference>
<dbReference type="Gene3D" id="3.30.450.20">
    <property type="entry name" value="PAS domain"/>
    <property type="match status" value="1"/>
</dbReference>
<dbReference type="EMBL" id="MHOP01000004">
    <property type="protein sequence ID" value="OGZ66551.1"/>
    <property type="molecule type" value="Genomic_DNA"/>
</dbReference>
<keyword evidence="5" id="KW-0418">Kinase</keyword>